<evidence type="ECO:0000313" key="5">
    <source>
        <dbReference type="Proteomes" id="UP001156881"/>
    </source>
</evidence>
<dbReference type="Proteomes" id="UP000517759">
    <property type="component" value="Unassembled WGS sequence"/>
</dbReference>
<feature type="transmembrane region" description="Helical" evidence="1">
    <location>
        <begin position="92"/>
        <end position="112"/>
    </location>
</feature>
<evidence type="ECO:0000313" key="3">
    <source>
        <dbReference type="EMBL" id="MBB3900674.1"/>
    </source>
</evidence>
<dbReference type="AlphaFoldDB" id="A0A7W6AG85"/>
<keyword evidence="1" id="KW-0812">Transmembrane</keyword>
<evidence type="ECO:0008006" key="6">
    <source>
        <dbReference type="Google" id="ProtNLM"/>
    </source>
</evidence>
<feature type="transmembrane region" description="Helical" evidence="1">
    <location>
        <begin position="295"/>
        <end position="314"/>
    </location>
</feature>
<gene>
    <name evidence="2" type="ORF">GCM10007884_15360</name>
    <name evidence="3" type="ORF">GGR33_000154</name>
</gene>
<feature type="transmembrane region" description="Helical" evidence="1">
    <location>
        <begin position="51"/>
        <end position="72"/>
    </location>
</feature>
<keyword evidence="1" id="KW-1133">Transmembrane helix</keyword>
<keyword evidence="5" id="KW-1185">Reference proteome</keyword>
<reference evidence="5" key="2">
    <citation type="journal article" date="2019" name="Int. J. Syst. Evol. Microbiol.">
        <title>The Global Catalogue of Microorganisms (GCM) 10K type strain sequencing project: providing services to taxonomists for standard genome sequencing and annotation.</title>
        <authorList>
            <consortium name="The Broad Institute Genomics Platform"/>
            <consortium name="The Broad Institute Genome Sequencing Center for Infectious Disease"/>
            <person name="Wu L."/>
            <person name="Ma J."/>
        </authorList>
    </citation>
    <scope>NUCLEOTIDE SEQUENCE [LARGE SCALE GENOMIC DNA]</scope>
    <source>
        <strain evidence="5">NBRC 107710</strain>
    </source>
</reference>
<dbReference type="RefSeq" id="WP_183501481.1">
    <property type="nucleotide sequence ID" value="NZ_BSPG01000005.1"/>
</dbReference>
<reference evidence="3 4" key="3">
    <citation type="submission" date="2020-08" db="EMBL/GenBank/DDBJ databases">
        <title>Genomic Encyclopedia of Type Strains, Phase IV (KMG-IV): sequencing the most valuable type-strain genomes for metagenomic binning, comparative biology and taxonomic classification.</title>
        <authorList>
            <person name="Goeker M."/>
        </authorList>
    </citation>
    <scope>NUCLEOTIDE SEQUENCE [LARGE SCALE GENOMIC DNA]</scope>
    <source>
        <strain evidence="3 4">DSM 24105</strain>
    </source>
</reference>
<sequence>MGVVPSIRAAAPVTTPTQSLPEFEVEITLDDWADALLAVHEEAQARQRRRILTVFLPVIWGLTLLGIVSEYATAGGRRSIAGFFGDLEKLSLMPAGIFLGIITAGALVAWATRLWRLRRAIRNDLRADFRQPLRIRYRIDEDGVASDEGVRSGVVPWHWYARLAESDRCLVLVASRVEEPTVIPKRGLDPALLRELRSWCGLIGDTTRPSVKGELPARANALRLSYVLGAADYAAVTWRAQELPKARWQRAKGFLILFAILSLIAPLLFVFGWVVDPYRLPLDVALPLFIDMFGDLFWMPALAVAVLLGLLWLAQRPLRRRSSQAWGRHFAEQARPGTIQAAIDEDGIATRHDGATARFSWASFEGFERTSTHVFLPLARGLAIPLSLTILDAPAIARIEALAAAHGLPRKVTT</sequence>
<reference evidence="2" key="1">
    <citation type="journal article" date="2014" name="Int. J. Syst. Evol. Microbiol.">
        <title>Complete genome of a new Firmicutes species belonging to the dominant human colonic microbiota ('Ruminococcus bicirculans') reveals two chromosomes and a selective capacity to utilize plant glucans.</title>
        <authorList>
            <consortium name="NISC Comparative Sequencing Program"/>
            <person name="Wegmann U."/>
            <person name="Louis P."/>
            <person name="Goesmann A."/>
            <person name="Henrissat B."/>
            <person name="Duncan S.H."/>
            <person name="Flint H.J."/>
        </authorList>
    </citation>
    <scope>NUCLEOTIDE SEQUENCE</scope>
    <source>
        <strain evidence="2">NBRC 107710</strain>
    </source>
</reference>
<proteinExistence type="predicted"/>
<comment type="caution">
    <text evidence="3">The sequence shown here is derived from an EMBL/GenBank/DDBJ whole genome shotgun (WGS) entry which is preliminary data.</text>
</comment>
<evidence type="ECO:0000313" key="4">
    <source>
        <dbReference type="Proteomes" id="UP000517759"/>
    </source>
</evidence>
<protein>
    <recommendedName>
        <fullName evidence="6">YcxB-like protein domain-containing protein</fullName>
    </recommendedName>
</protein>
<dbReference type="EMBL" id="BSPG01000005">
    <property type="protein sequence ID" value="GLS43551.1"/>
    <property type="molecule type" value="Genomic_DNA"/>
</dbReference>
<dbReference type="EMBL" id="JACIDN010000001">
    <property type="protein sequence ID" value="MBB3900674.1"/>
    <property type="molecule type" value="Genomic_DNA"/>
</dbReference>
<evidence type="ECO:0000256" key="1">
    <source>
        <dbReference type="SAM" id="Phobius"/>
    </source>
</evidence>
<keyword evidence="1" id="KW-0472">Membrane</keyword>
<name>A0A7W6AG85_9HYPH</name>
<accession>A0A7W6AG85</accession>
<evidence type="ECO:0000313" key="2">
    <source>
        <dbReference type="EMBL" id="GLS43551.1"/>
    </source>
</evidence>
<reference evidence="2" key="4">
    <citation type="submission" date="2023-01" db="EMBL/GenBank/DDBJ databases">
        <title>Draft genome sequence of Methylobacterium brachythecii strain NBRC 107710.</title>
        <authorList>
            <person name="Sun Q."/>
            <person name="Mori K."/>
        </authorList>
    </citation>
    <scope>NUCLEOTIDE SEQUENCE</scope>
    <source>
        <strain evidence="2">NBRC 107710</strain>
    </source>
</reference>
<organism evidence="3 4">
    <name type="scientific">Methylobacterium brachythecii</name>
    <dbReference type="NCBI Taxonomy" id="1176177"/>
    <lineage>
        <taxon>Bacteria</taxon>
        <taxon>Pseudomonadati</taxon>
        <taxon>Pseudomonadota</taxon>
        <taxon>Alphaproteobacteria</taxon>
        <taxon>Hyphomicrobiales</taxon>
        <taxon>Methylobacteriaceae</taxon>
        <taxon>Methylobacterium</taxon>
    </lineage>
</organism>
<dbReference type="Proteomes" id="UP001156881">
    <property type="component" value="Unassembled WGS sequence"/>
</dbReference>
<feature type="transmembrane region" description="Helical" evidence="1">
    <location>
        <begin position="254"/>
        <end position="275"/>
    </location>
</feature>